<comment type="caution">
    <text evidence="2">The sequence shown here is derived from an EMBL/GenBank/DDBJ whole genome shotgun (WGS) entry which is preliminary data.</text>
</comment>
<gene>
    <name evidence="2" type="ORF">UY67_C0005G0032</name>
</gene>
<evidence type="ECO:0000256" key="1">
    <source>
        <dbReference type="SAM" id="SignalP"/>
    </source>
</evidence>
<keyword evidence="1" id="KW-0732">Signal</keyword>
<dbReference type="EMBL" id="LCQW01000005">
    <property type="protein sequence ID" value="KKW24660.1"/>
    <property type="molecule type" value="Genomic_DNA"/>
</dbReference>
<sequence>MRRLLLATAVFALSLTPSFAQEVKKNDMIPSVEGMWLNVQNAESLSTLFYKWTQNEVCMTKIGGTITVAGITDDGRVLVLYRNEQFSGTIVRCPNGTAAFISTERWFAAMDEGRQQTIKQEEAKKDKDLARELLKQFNK</sequence>
<dbReference type="Proteomes" id="UP000034273">
    <property type="component" value="Unassembled WGS sequence"/>
</dbReference>
<organism evidence="2 3">
    <name type="scientific">Candidatus Kaiserbacteria bacterium GW2011_GWA2_52_12</name>
    <dbReference type="NCBI Taxonomy" id="1618671"/>
    <lineage>
        <taxon>Bacteria</taxon>
        <taxon>Candidatus Kaiseribacteriota</taxon>
    </lineage>
</organism>
<protein>
    <submittedName>
        <fullName evidence="2">Uncharacterized protein</fullName>
    </submittedName>
</protein>
<accession>A0A0G1X1C4</accession>
<dbReference type="AlphaFoldDB" id="A0A0G1X1C4"/>
<feature type="chain" id="PRO_5002540698" evidence="1">
    <location>
        <begin position="21"/>
        <end position="139"/>
    </location>
</feature>
<reference evidence="2 3" key="1">
    <citation type="journal article" date="2015" name="Nature">
        <title>rRNA introns, odd ribosomes, and small enigmatic genomes across a large radiation of phyla.</title>
        <authorList>
            <person name="Brown C.T."/>
            <person name="Hug L.A."/>
            <person name="Thomas B.C."/>
            <person name="Sharon I."/>
            <person name="Castelle C.J."/>
            <person name="Singh A."/>
            <person name="Wilkins M.J."/>
            <person name="Williams K.H."/>
            <person name="Banfield J.F."/>
        </authorList>
    </citation>
    <scope>NUCLEOTIDE SEQUENCE [LARGE SCALE GENOMIC DNA]</scope>
</reference>
<evidence type="ECO:0000313" key="2">
    <source>
        <dbReference type="EMBL" id="KKW24660.1"/>
    </source>
</evidence>
<name>A0A0G1X1C4_9BACT</name>
<feature type="signal peptide" evidence="1">
    <location>
        <begin position="1"/>
        <end position="20"/>
    </location>
</feature>
<evidence type="ECO:0000313" key="3">
    <source>
        <dbReference type="Proteomes" id="UP000034273"/>
    </source>
</evidence>
<proteinExistence type="predicted"/>